<organism evidence="3 4">
    <name type="scientific">Paramecium tetraurelia</name>
    <dbReference type="NCBI Taxonomy" id="5888"/>
    <lineage>
        <taxon>Eukaryota</taxon>
        <taxon>Sar</taxon>
        <taxon>Alveolata</taxon>
        <taxon>Ciliophora</taxon>
        <taxon>Intramacronucleata</taxon>
        <taxon>Oligohymenophorea</taxon>
        <taxon>Peniculida</taxon>
        <taxon>Parameciidae</taxon>
        <taxon>Paramecium</taxon>
    </lineage>
</organism>
<dbReference type="OrthoDB" id="341259at2759"/>
<dbReference type="InterPro" id="IPR036770">
    <property type="entry name" value="Ankyrin_rpt-contain_sf"/>
</dbReference>
<dbReference type="GO" id="GO:0005634">
    <property type="term" value="C:nucleus"/>
    <property type="evidence" value="ECO:0000318"/>
    <property type="project" value="GO_Central"/>
</dbReference>
<dbReference type="STRING" id="5888.A0E2Q6"/>
<dbReference type="GeneID" id="5042755"/>
<keyword evidence="4" id="KW-1185">Reference proteome</keyword>
<dbReference type="Gene3D" id="1.25.40.20">
    <property type="entry name" value="Ankyrin repeat-containing domain"/>
    <property type="match status" value="1"/>
</dbReference>
<evidence type="ECO:0000256" key="2">
    <source>
        <dbReference type="SAM" id="MobiDB-lite"/>
    </source>
</evidence>
<dbReference type="SUPFAM" id="SSF48403">
    <property type="entry name" value="Ankyrin repeat"/>
    <property type="match status" value="1"/>
</dbReference>
<dbReference type="InParanoid" id="A0E2Q6"/>
<dbReference type="PANTHER" id="PTHR24183">
    <property type="entry name" value="FIBRONECTIN TYPE 3 AND ANKYRIN REPEAT DOMAINS PROTEIN 1"/>
    <property type="match status" value="1"/>
</dbReference>
<name>A0E2Q6_PARTE</name>
<dbReference type="PROSITE" id="PS50088">
    <property type="entry name" value="ANK_REPEAT"/>
    <property type="match status" value="1"/>
</dbReference>
<dbReference type="KEGG" id="ptm:GSPATT00022745001"/>
<gene>
    <name evidence="3" type="ORF">GSPATT00022745001</name>
</gene>
<feature type="compositionally biased region" description="Low complexity" evidence="2">
    <location>
        <begin position="680"/>
        <end position="691"/>
    </location>
</feature>
<reference evidence="3 4" key="1">
    <citation type="journal article" date="2006" name="Nature">
        <title>Global trends of whole-genome duplications revealed by the ciliate Paramecium tetraurelia.</title>
        <authorList>
            <consortium name="Genoscope"/>
            <person name="Aury J.-M."/>
            <person name="Jaillon O."/>
            <person name="Duret L."/>
            <person name="Noel B."/>
            <person name="Jubin C."/>
            <person name="Porcel B.M."/>
            <person name="Segurens B."/>
            <person name="Daubin V."/>
            <person name="Anthouard V."/>
            <person name="Aiach N."/>
            <person name="Arnaiz O."/>
            <person name="Billaut A."/>
            <person name="Beisson J."/>
            <person name="Blanc I."/>
            <person name="Bouhouche K."/>
            <person name="Camara F."/>
            <person name="Duharcourt S."/>
            <person name="Guigo R."/>
            <person name="Gogendeau D."/>
            <person name="Katinka M."/>
            <person name="Keller A.-M."/>
            <person name="Kissmehl R."/>
            <person name="Klotz C."/>
            <person name="Koll F."/>
            <person name="Le Moue A."/>
            <person name="Lepere C."/>
            <person name="Malinsky S."/>
            <person name="Nowacki M."/>
            <person name="Nowak J.K."/>
            <person name="Plattner H."/>
            <person name="Poulain J."/>
            <person name="Ruiz F."/>
            <person name="Serrano V."/>
            <person name="Zagulski M."/>
            <person name="Dessen P."/>
            <person name="Betermier M."/>
            <person name="Weissenbach J."/>
            <person name="Scarpelli C."/>
            <person name="Schachter V."/>
            <person name="Sperling L."/>
            <person name="Meyer E."/>
            <person name="Cohen J."/>
            <person name="Wincker P."/>
        </authorList>
    </citation>
    <scope>NUCLEOTIDE SEQUENCE [LARGE SCALE GENOMIC DNA]</scope>
    <source>
        <strain evidence="3 4">Stock d4-2</strain>
    </source>
</reference>
<dbReference type="OMA" id="NTFLIWA"/>
<feature type="compositionally biased region" description="Basic and acidic residues" evidence="2">
    <location>
        <begin position="308"/>
        <end position="322"/>
    </location>
</feature>
<dbReference type="InterPro" id="IPR002110">
    <property type="entry name" value="Ankyrin_rpt"/>
</dbReference>
<feature type="repeat" description="ANK" evidence="1">
    <location>
        <begin position="856"/>
        <end position="888"/>
    </location>
</feature>
<feature type="region of interest" description="Disordered" evidence="2">
    <location>
        <begin position="308"/>
        <end position="332"/>
    </location>
</feature>
<dbReference type="Pfam" id="PF12796">
    <property type="entry name" value="Ank_2"/>
    <property type="match status" value="1"/>
</dbReference>
<dbReference type="SMART" id="SM00248">
    <property type="entry name" value="ANK"/>
    <property type="match status" value="2"/>
</dbReference>
<evidence type="ECO:0000256" key="1">
    <source>
        <dbReference type="PROSITE-ProRule" id="PRU00023"/>
    </source>
</evidence>
<dbReference type="AlphaFoldDB" id="A0E2Q6"/>
<dbReference type="HOGENOM" id="CLU_316753_0_0_1"/>
<feature type="compositionally biased region" description="Polar residues" evidence="2">
    <location>
        <begin position="323"/>
        <end position="332"/>
    </location>
</feature>
<proteinExistence type="predicted"/>
<keyword evidence="1" id="KW-0040">ANK repeat</keyword>
<evidence type="ECO:0000313" key="4">
    <source>
        <dbReference type="Proteomes" id="UP000000600"/>
    </source>
</evidence>
<sequence>MKQSQVNKFLANMTNRQYLQSVASPTTTAPSKHKKNGSSTIITGNKYLVYAKHSSRLFKDSSSKLPLLTTVMKTESQDTPKTAIMRTRKTSANLGDFRITQLHHRNKTETILLQNNFTISKQEELKDNFEEVQKEEQPQIPQVQKSIEPIQQQSLVTNHIHDSIKILPKVHLTEVLGESYHFPQINYNSSKIAKIQIKSQINEIESLNEKSCHLTRKLTQLLNTHREKQNLVDVEIKKKKEIPNFTDHHVFTQTLSNMPDERSPKINESKFNQKLSTIAKKQSKINYNYSVQETESLTPLKTIVEALKDKKNDRKDNKEKNNSELQQTTQQNSSKKLKITVIYEENEQQIEFHLPSYVNEAQSYQEQIEVKETKQSNIYSLVSKSMLQNKFALRLVKKFGDRVIQTQEDNDAIENFNSFKASQFTRYYLQNHIQKCLETKYDTKIENDGIQINRYEIFDYPVCQETYYEMLSKSSGQVGVDYYNIQIKKSKTKRLSEIQNTFYQVSQKYFDLHPIDNSILSPSGSQLDLSDLEMQNFFKINYIYYILNLVSVSDLKQAQLRLIVNTIDDETKNKFLHEELMKFPEIINVITQNQEDLDIQCIIVFYKEKTKLALKDQNIIKNQFTNKFCSLQVGLFEDYFSHQVSALEKIYIDDCRTMRDLDKLNIKDRIKTEQPSNLNIPSISRSRLPSPTGSSESKTLQKELNPMITKGLLLKKHKRQKNLLTTQKFATSTRVIQQGSSSNLQTLLHANTNTNTNTIFNQQKSQKFQTQQKDTEPQVNNNETQRNIQMKQHFNQQSSMDPSSLLFRNMLLQESSQNDKSNIERVFSLIEDHRLIDLKDLLHNDQNININTQDYNGNTFLIWAARTGARDVIQFLLRQGADISIKNNSGMNAIQMAINNYHYQAADEINRFGRSNSYIAN</sequence>
<dbReference type="EMBL" id="CT868655">
    <property type="protein sequence ID" value="CAK89573.1"/>
    <property type="molecule type" value="Genomic_DNA"/>
</dbReference>
<dbReference type="Proteomes" id="UP000000600">
    <property type="component" value="Unassembled WGS sequence"/>
</dbReference>
<protein>
    <submittedName>
        <fullName evidence="3">Uncharacterized protein</fullName>
    </submittedName>
</protein>
<dbReference type="PROSITE" id="PS50297">
    <property type="entry name" value="ANK_REP_REGION"/>
    <property type="match status" value="1"/>
</dbReference>
<accession>A0E2Q6</accession>
<feature type="region of interest" description="Disordered" evidence="2">
    <location>
        <begin position="675"/>
        <end position="699"/>
    </location>
</feature>
<dbReference type="PANTHER" id="PTHR24183:SF1">
    <property type="entry name" value="FIBRONECTIN TYPE 3 AND ANKYRIN REPEAT DOMAINS PROTEIN 1"/>
    <property type="match status" value="1"/>
</dbReference>
<evidence type="ECO:0000313" key="3">
    <source>
        <dbReference type="EMBL" id="CAK89573.1"/>
    </source>
</evidence>
<dbReference type="RefSeq" id="XP_001456970.1">
    <property type="nucleotide sequence ID" value="XM_001456933.1"/>
</dbReference>